<feature type="transmembrane region" description="Helical" evidence="2">
    <location>
        <begin position="59"/>
        <end position="86"/>
    </location>
</feature>
<feature type="transmembrane region" description="Helical" evidence="2">
    <location>
        <begin position="231"/>
        <end position="249"/>
    </location>
</feature>
<evidence type="ECO:0000313" key="4">
    <source>
        <dbReference type="Proteomes" id="UP000316968"/>
    </source>
</evidence>
<dbReference type="EMBL" id="CP041217">
    <property type="protein sequence ID" value="QDH20498.1"/>
    <property type="molecule type" value="Genomic_DNA"/>
</dbReference>
<dbReference type="PIRSF" id="PIRSF037259">
    <property type="entry name" value="EcsB_ABC"/>
    <property type="match status" value="1"/>
</dbReference>
<feature type="transmembrane region" description="Helical" evidence="2">
    <location>
        <begin position="346"/>
        <end position="364"/>
    </location>
</feature>
<keyword evidence="2" id="KW-0812">Transmembrane</keyword>
<feature type="transmembrane region" description="Helical" evidence="2">
    <location>
        <begin position="176"/>
        <end position="195"/>
    </location>
</feature>
<reference evidence="3 4" key="1">
    <citation type="submission" date="2019-06" db="EMBL/GenBank/DDBJ databases">
        <title>Saccharibacillus brassicae sp. nov., an endophytic bacterium isolated from Chinese cabbage seeds (Brassica pekinensis).</title>
        <authorList>
            <person name="Jiang L."/>
            <person name="Lee J."/>
            <person name="Kim S.W."/>
        </authorList>
    </citation>
    <scope>NUCLEOTIDE SEQUENCE [LARGE SCALE GENOMIC DNA]</scope>
    <source>
        <strain evidence="4">KCTC 43072 / ATSA2</strain>
    </source>
</reference>
<keyword evidence="2" id="KW-0472">Membrane</keyword>
<dbReference type="Proteomes" id="UP000316968">
    <property type="component" value="Chromosome"/>
</dbReference>
<name>A0A4Y6UV92_SACBS</name>
<keyword evidence="2" id="KW-1133">Transmembrane helix</keyword>
<dbReference type="Pfam" id="PF05975">
    <property type="entry name" value="EcsB"/>
    <property type="match status" value="1"/>
</dbReference>
<proteinExistence type="predicted"/>
<organism evidence="3 4">
    <name type="scientific">Saccharibacillus brassicae</name>
    <dbReference type="NCBI Taxonomy" id="2583377"/>
    <lineage>
        <taxon>Bacteria</taxon>
        <taxon>Bacillati</taxon>
        <taxon>Bacillota</taxon>
        <taxon>Bacilli</taxon>
        <taxon>Bacillales</taxon>
        <taxon>Paenibacillaceae</taxon>
        <taxon>Saccharibacillus</taxon>
    </lineage>
</organism>
<dbReference type="GO" id="GO:0016020">
    <property type="term" value="C:membrane"/>
    <property type="evidence" value="ECO:0007669"/>
    <property type="project" value="InterPro"/>
</dbReference>
<dbReference type="OrthoDB" id="2447941at2"/>
<feature type="transmembrane region" description="Helical" evidence="2">
    <location>
        <begin position="387"/>
        <end position="405"/>
    </location>
</feature>
<accession>A0A4Y6UV92</accession>
<dbReference type="RefSeq" id="WP_141447013.1">
    <property type="nucleotide sequence ID" value="NZ_CP041217.1"/>
</dbReference>
<evidence type="ECO:0000256" key="2">
    <source>
        <dbReference type="SAM" id="Phobius"/>
    </source>
</evidence>
<evidence type="ECO:0000313" key="3">
    <source>
        <dbReference type="EMBL" id="QDH20498.1"/>
    </source>
</evidence>
<feature type="transmembrane region" description="Helical" evidence="2">
    <location>
        <begin position="322"/>
        <end position="340"/>
    </location>
</feature>
<gene>
    <name evidence="3" type="ORF">FFV09_06260</name>
</gene>
<feature type="transmembrane region" description="Helical" evidence="2">
    <location>
        <begin position="98"/>
        <end position="116"/>
    </location>
</feature>
<feature type="region of interest" description="Disordered" evidence="1">
    <location>
        <begin position="1"/>
        <end position="29"/>
    </location>
</feature>
<evidence type="ECO:0000256" key="1">
    <source>
        <dbReference type="SAM" id="MobiDB-lite"/>
    </source>
</evidence>
<feature type="transmembrane region" description="Helical" evidence="2">
    <location>
        <begin position="207"/>
        <end position="225"/>
    </location>
</feature>
<keyword evidence="4" id="KW-1185">Reference proteome</keyword>
<protein>
    <submittedName>
        <fullName evidence="3">ABC transporter permease</fullName>
    </submittedName>
</protein>
<feature type="transmembrane region" description="Helical" evidence="2">
    <location>
        <begin position="411"/>
        <end position="432"/>
    </location>
</feature>
<feature type="transmembrane region" description="Helical" evidence="2">
    <location>
        <begin position="137"/>
        <end position="164"/>
    </location>
</feature>
<sequence length="448" mass="50440">MSGPPDAPTGRGGEAPVGARFASPPSGGLPWPAGTIAPMTAEGMQALRGRRRSTFLGRIVPYTPYIIQSGLAVTVMLLLILFSAWYTSLVQDVPPGLPIRWILPALLFPLAAWSSFRTYMQPADTVFLLPLETKMRAYFAPAWRGGIVYKLLIVWLVLLVAWPIYIRVQPDDHANLWLSLLLLLGLKLLFAYGAWQEHRFVSGRLPAIFALLRWVLAAGMLIAWFQLGLLYAVLSIVIGAAVYMLALRFPAKHRVPWERLIAVERAQVGRSMRMLGWFVDVPTEDPRVYRRRWLAGFGRKIPWQQEEAYRFLLTQSFIRGDLLGMVGRLVIVGFALLLLARESWGGVALLLLLLFMIGTQLNGLRRAHADSLWLALYPIPEDSRRRAGLYLMIRVLLVSAFAMWLPFLLTLLANPLLALGGLAAAFAFAWLIRRSAERRWRKMEGEDD</sequence>
<dbReference type="KEGG" id="saca:FFV09_06260"/>
<dbReference type="AlphaFoldDB" id="A0A4Y6UV92"/>
<dbReference type="InterPro" id="IPR010288">
    <property type="entry name" value="EcsB_ABC"/>
</dbReference>